<reference evidence="2 3" key="1">
    <citation type="submission" date="2016-10" db="EMBL/GenBank/DDBJ databases">
        <authorList>
            <person name="Varghese N."/>
            <person name="Submissions S."/>
        </authorList>
    </citation>
    <scope>NUCLEOTIDE SEQUENCE [LARGE SCALE GENOMIC DNA]</scope>
    <source>
        <strain evidence="2 3">DSM 21822</strain>
    </source>
</reference>
<proteinExistence type="predicted"/>
<dbReference type="PROSITE" id="PS51257">
    <property type="entry name" value="PROKAR_LIPOPROTEIN"/>
    <property type="match status" value="1"/>
</dbReference>
<protein>
    <recommendedName>
        <fullName evidence="4">Lipoprotein</fullName>
    </recommendedName>
</protein>
<gene>
    <name evidence="2" type="ORF">SAMN04488498_11719</name>
</gene>
<dbReference type="AlphaFoldDB" id="A0A1I4DDT1"/>
<name>A0A1I4DDT1_9HYPH</name>
<evidence type="ECO:0000313" key="2">
    <source>
        <dbReference type="EMBL" id="SFK91079.1"/>
    </source>
</evidence>
<keyword evidence="1" id="KW-0732">Signal</keyword>
<evidence type="ECO:0000256" key="1">
    <source>
        <dbReference type="SAM" id="SignalP"/>
    </source>
</evidence>
<evidence type="ECO:0000313" key="3">
    <source>
        <dbReference type="Proteomes" id="UP000323300"/>
    </source>
</evidence>
<dbReference type="Proteomes" id="UP000323300">
    <property type="component" value="Unassembled WGS sequence"/>
</dbReference>
<feature type="signal peptide" evidence="1">
    <location>
        <begin position="1"/>
        <end position="18"/>
    </location>
</feature>
<keyword evidence="3" id="KW-1185">Reference proteome</keyword>
<feature type="chain" id="PRO_5009302635" description="Lipoprotein" evidence="1">
    <location>
        <begin position="19"/>
        <end position="52"/>
    </location>
</feature>
<dbReference type="RefSeq" id="WP_188130515.1">
    <property type="nucleotide sequence ID" value="NZ_FOSL01000017.1"/>
</dbReference>
<accession>A0A1I4DDT1</accession>
<organism evidence="2 3">
    <name type="scientific">Neomesorhizobium albiziae</name>
    <dbReference type="NCBI Taxonomy" id="335020"/>
    <lineage>
        <taxon>Bacteria</taxon>
        <taxon>Pseudomonadati</taxon>
        <taxon>Pseudomonadota</taxon>
        <taxon>Alphaproteobacteria</taxon>
        <taxon>Hyphomicrobiales</taxon>
        <taxon>Phyllobacteriaceae</taxon>
        <taxon>Neomesorhizobium</taxon>
    </lineage>
</organism>
<evidence type="ECO:0008006" key="4">
    <source>
        <dbReference type="Google" id="ProtNLM"/>
    </source>
</evidence>
<dbReference type="EMBL" id="FOSL01000017">
    <property type="protein sequence ID" value="SFK91079.1"/>
    <property type="molecule type" value="Genomic_DNA"/>
</dbReference>
<sequence>MRQLFVATLLSASTFLAACQTETPQYHGNCGWRAENAGLCGDKVNPGGFRGD</sequence>